<keyword evidence="4" id="KW-0540">Nuclease</keyword>
<dbReference type="InterPro" id="IPR041588">
    <property type="entry name" value="Integrase_H2C2"/>
</dbReference>
<evidence type="ECO:0000256" key="7">
    <source>
        <dbReference type="ARBA" id="ARBA00022884"/>
    </source>
</evidence>
<evidence type="ECO:0000256" key="5">
    <source>
        <dbReference type="ARBA" id="ARBA00022759"/>
    </source>
</evidence>
<keyword evidence="9" id="KW-0863">Zinc-finger</keyword>
<dbReference type="Proteomes" id="UP000249464">
    <property type="component" value="Unassembled WGS sequence"/>
</dbReference>
<evidence type="ECO:0000256" key="1">
    <source>
        <dbReference type="ARBA" id="ARBA00012493"/>
    </source>
</evidence>
<evidence type="ECO:0000256" key="3">
    <source>
        <dbReference type="ARBA" id="ARBA00022695"/>
    </source>
</evidence>
<dbReference type="EC" id="2.7.7.49" evidence="1"/>
<feature type="region of interest" description="Disordered" evidence="10">
    <location>
        <begin position="1033"/>
        <end position="1097"/>
    </location>
</feature>
<dbReference type="STRING" id="796604.A0A2X0P1F1"/>
<reference evidence="13 14" key="1">
    <citation type="submission" date="2016-11" db="EMBL/GenBank/DDBJ databases">
        <authorList>
            <person name="Jaros S."/>
            <person name="Januszkiewicz K."/>
            <person name="Wedrychowicz H."/>
        </authorList>
    </citation>
    <scope>NUCLEOTIDE SEQUENCE [LARGE SCALE GENOMIC DNA]</scope>
</reference>
<keyword evidence="2" id="KW-0808">Transferase</keyword>
<dbReference type="GO" id="GO:0015074">
    <property type="term" value="P:DNA integration"/>
    <property type="evidence" value="ECO:0007669"/>
    <property type="project" value="InterPro"/>
</dbReference>
<dbReference type="GO" id="GO:0003723">
    <property type="term" value="F:RNA binding"/>
    <property type="evidence" value="ECO:0007669"/>
    <property type="project" value="UniProtKB-KW"/>
</dbReference>
<dbReference type="Pfam" id="PF13975">
    <property type="entry name" value="gag-asp_proteas"/>
    <property type="match status" value="1"/>
</dbReference>
<feature type="compositionally biased region" description="Low complexity" evidence="10">
    <location>
        <begin position="142"/>
        <end position="154"/>
    </location>
</feature>
<dbReference type="PROSITE" id="PS50158">
    <property type="entry name" value="ZF_CCHC"/>
    <property type="match status" value="1"/>
</dbReference>
<dbReference type="Gene3D" id="3.30.70.270">
    <property type="match status" value="2"/>
</dbReference>
<evidence type="ECO:0000313" key="13">
    <source>
        <dbReference type="EMBL" id="SGY54760.1"/>
    </source>
</evidence>
<dbReference type="SUPFAM" id="SSF50630">
    <property type="entry name" value="Acid proteases"/>
    <property type="match status" value="1"/>
</dbReference>
<dbReference type="InterPro" id="IPR043128">
    <property type="entry name" value="Rev_trsase/Diguanyl_cyclase"/>
</dbReference>
<feature type="region of interest" description="Disordered" evidence="10">
    <location>
        <begin position="1410"/>
        <end position="1454"/>
    </location>
</feature>
<dbReference type="GO" id="GO:0004519">
    <property type="term" value="F:endonuclease activity"/>
    <property type="evidence" value="ECO:0007669"/>
    <property type="project" value="UniProtKB-KW"/>
</dbReference>
<accession>A0A2X0P1F1</accession>
<feature type="compositionally biased region" description="Basic and acidic residues" evidence="10">
    <location>
        <begin position="1033"/>
        <end position="1042"/>
    </location>
</feature>
<keyword evidence="8" id="KW-0695">RNA-directed DNA polymerase</keyword>
<gene>
    <name evidence="13" type="primary">BQ5605_C006g03907</name>
    <name evidence="13" type="ORF">BQ5605_C006G03907</name>
</gene>
<feature type="region of interest" description="Disordered" evidence="10">
    <location>
        <begin position="251"/>
        <end position="304"/>
    </location>
</feature>
<keyword evidence="3" id="KW-0548">Nucleotidyltransferase</keyword>
<evidence type="ECO:0000256" key="10">
    <source>
        <dbReference type="SAM" id="MobiDB-lite"/>
    </source>
</evidence>
<keyword evidence="14" id="KW-1185">Reference proteome</keyword>
<dbReference type="CDD" id="cd01647">
    <property type="entry name" value="RT_LTR"/>
    <property type="match status" value="1"/>
</dbReference>
<feature type="domain" description="CCHC-type" evidence="11">
    <location>
        <begin position="217"/>
        <end position="233"/>
    </location>
</feature>
<dbReference type="CDD" id="cd09274">
    <property type="entry name" value="RNase_HI_RT_Ty3"/>
    <property type="match status" value="1"/>
</dbReference>
<evidence type="ECO:0000256" key="4">
    <source>
        <dbReference type="ARBA" id="ARBA00022722"/>
    </source>
</evidence>
<dbReference type="Gene3D" id="1.10.340.70">
    <property type="match status" value="1"/>
</dbReference>
<name>A0A2X0P1F1_9BASI</name>
<dbReference type="InterPro" id="IPR021109">
    <property type="entry name" value="Peptidase_aspartic_dom_sf"/>
</dbReference>
<dbReference type="Pfam" id="PF17921">
    <property type="entry name" value="Integrase_H2C2"/>
    <property type="match status" value="1"/>
</dbReference>
<dbReference type="GO" id="GO:0003964">
    <property type="term" value="F:RNA-directed DNA polymerase activity"/>
    <property type="evidence" value="ECO:0007669"/>
    <property type="project" value="UniProtKB-KW"/>
</dbReference>
<protein>
    <recommendedName>
        <fullName evidence="1">RNA-directed DNA polymerase</fullName>
        <ecNumber evidence="1">2.7.7.49</ecNumber>
    </recommendedName>
</protein>
<feature type="domain" description="Integrase catalytic" evidence="12">
    <location>
        <begin position="1235"/>
        <end position="1399"/>
    </location>
</feature>
<dbReference type="Gene3D" id="3.30.420.10">
    <property type="entry name" value="Ribonuclease H-like superfamily/Ribonuclease H"/>
    <property type="match status" value="1"/>
</dbReference>
<feature type="compositionally biased region" description="Basic residues" evidence="10">
    <location>
        <begin position="1064"/>
        <end position="1078"/>
    </location>
</feature>
<dbReference type="GO" id="GO:0016787">
    <property type="term" value="F:hydrolase activity"/>
    <property type="evidence" value="ECO:0007669"/>
    <property type="project" value="UniProtKB-KW"/>
</dbReference>
<dbReference type="SUPFAM" id="SSF56672">
    <property type="entry name" value="DNA/RNA polymerases"/>
    <property type="match status" value="1"/>
</dbReference>
<dbReference type="SUPFAM" id="SSF53098">
    <property type="entry name" value="Ribonuclease H-like"/>
    <property type="match status" value="1"/>
</dbReference>
<dbReference type="GO" id="GO:0005634">
    <property type="term" value="C:nucleus"/>
    <property type="evidence" value="ECO:0007669"/>
    <property type="project" value="UniProtKB-ARBA"/>
</dbReference>
<evidence type="ECO:0000313" key="14">
    <source>
        <dbReference type="Proteomes" id="UP000249464"/>
    </source>
</evidence>
<dbReference type="Pfam" id="PF17917">
    <property type="entry name" value="RT_RNaseH"/>
    <property type="match status" value="1"/>
</dbReference>
<dbReference type="Gene3D" id="3.10.10.10">
    <property type="entry name" value="HIV Type 1 Reverse Transcriptase, subunit A, domain 1"/>
    <property type="match status" value="1"/>
</dbReference>
<dbReference type="PANTHER" id="PTHR37984:SF5">
    <property type="entry name" value="PROTEIN NYNRIN-LIKE"/>
    <property type="match status" value="1"/>
</dbReference>
<feature type="region of interest" description="Disordered" evidence="10">
    <location>
        <begin position="139"/>
        <end position="208"/>
    </location>
</feature>
<keyword evidence="9" id="KW-0862">Zinc</keyword>
<dbReference type="CDD" id="cd00303">
    <property type="entry name" value="retropepsin_like"/>
    <property type="match status" value="1"/>
</dbReference>
<dbReference type="PROSITE" id="PS50994">
    <property type="entry name" value="INTEGRASE"/>
    <property type="match status" value="1"/>
</dbReference>
<dbReference type="InterPro" id="IPR001878">
    <property type="entry name" value="Znf_CCHC"/>
</dbReference>
<evidence type="ECO:0000256" key="9">
    <source>
        <dbReference type="PROSITE-ProRule" id="PRU00047"/>
    </source>
</evidence>
<dbReference type="PANTHER" id="PTHR37984">
    <property type="entry name" value="PROTEIN CBG26694"/>
    <property type="match status" value="1"/>
</dbReference>
<dbReference type="InterPro" id="IPR041373">
    <property type="entry name" value="RT_RNaseH"/>
</dbReference>
<evidence type="ECO:0000259" key="11">
    <source>
        <dbReference type="PROSITE" id="PS50158"/>
    </source>
</evidence>
<proteinExistence type="predicted"/>
<sequence>MASPWTLSEIVNCLQSEFISPTACRDAYAKFQQLQQEGANGSYLSVRELANRLARLSDQQWECTETQLKIRFLQALCPYLAARINETCYIENPTITFKYIVENAGRYGETMLNFRMVEEAQRSNQSFSNYETFSASRNISLARSSRARQQQQGKGQRDHRSNNDRQNQSHGQTERDARSPNDPSRSSAKGGRTSDRNNSTQKSLERADFERLKREGKCFECESTAHIGRDCPKRNGAKRNPQVKMISIISADSEDDSTKEPVMNSPNPNSSAKADETTCPAEQYSDGEQSSDDDSEYSSDEEPDSYFDRLIGADAGLALSSFRRIEAATRAATAGKIDDTADVVGLFPDAFMVEVSVNGEDGIKAYIDTGASHTFMHASTAQRLQLPVYRYPEPSKLDLGTKGSKGTAQGFTITDWRCAGVSCRQLFIIANIDEEVLVGRDFIRKYRVVIETDPDVIRATRPDGTGRLQPNKRAIASRKKQHPTIRAVNTTSSDDTVFPSEEEKSQFLQEMIDKYGRILVTDDEPLRLPPKRAIEHTIPLRPGVVRDNVAHRYPWPDSSLPAFARFYKKHVDAGLWVPCTSTYADPMFSKIKDNGELRPLIDLRERNQLTIAQVMPPQDQDEILNAVAGEKFGTLADIQGAFQQIRIADEDVHRTTFATPHGICHTRVAQQGDRNSTVTLHRLVHYVFEGLLGTSMRAYPDDLWVLSETWSEHKQNVEEMLRRCLMHDFRIPISKIKIATGTRDSLGREIRQGQIGMSASKTESIVNMPPPTNKKELQRFLGTVEYNARFLPHLADVAAPLTALTGTAEWRWSKTWDLAYEAIKKLVADNAKLTCIVEGKLAPKGSKPKHLTSPPSYDDLCPKNDEKGEYLFLHTDASMTGTGAMLAVGTHWWNSRPVGFYSRKFTDTQKNYPVHEQEMLAVMDGLKHFDNKPRGRQFTVVTDNSTLASFLTSKNLRPRQIRMYIVFSEFDFDIKYVKGEHNVVPDWLSRQYESDDRHPHREVDCLEELPELRRIEFSSDLYAYLQGPEIRRTDITDAESRPLRTRAQPVRFAQESFPAEKRQRQGKSKGKGKGKVRGKANAPAPPKARPNAPKESAFDRVMADRAAEKWDTLDEVELDLDPLNKSEFTTAVENGLRSDAFFKRVLSNIEKFDQYKVDAVDGKTLLFHLRRRITAHAHTIVGHGAALRVIHWLRDRFWWPTLSKDVDSYCRTCPSCQACKPSTQSPMGYLHSMPIPSKPYEEIAMDFQGPFPTATSHLGPVDALFNVIDVLTGEVIMLPCDFTGLTAEKCADLCFTFVFPHWGIPNVITSDRDVHWTTDFWRTLHAALGTTLTMSSAYHPQTNGKIERIHRDINALMRQLVSEEQTDRPSHIPFVQFTLNNALNNSSGFSAFEISRIRTSETIPSWVRATSEHPADPHQGANSAGPQRQRAPPRSHRPDGAIWTPNRGCARPARDPAPAAIEVLGDHAELAHGALSQPQVGAKIRRPVQRACL</sequence>
<evidence type="ECO:0000256" key="6">
    <source>
        <dbReference type="ARBA" id="ARBA00022801"/>
    </source>
</evidence>
<keyword evidence="7" id="KW-0694">RNA-binding</keyword>
<evidence type="ECO:0000259" key="12">
    <source>
        <dbReference type="PROSITE" id="PS50994"/>
    </source>
</evidence>
<feature type="compositionally biased region" description="Acidic residues" evidence="10">
    <location>
        <begin position="289"/>
        <end position="304"/>
    </location>
</feature>
<dbReference type="GO" id="GO:0008270">
    <property type="term" value="F:zinc ion binding"/>
    <property type="evidence" value="ECO:0007669"/>
    <property type="project" value="UniProtKB-KW"/>
</dbReference>
<keyword evidence="6" id="KW-0378">Hydrolase</keyword>
<dbReference type="InterPro" id="IPR036397">
    <property type="entry name" value="RNaseH_sf"/>
</dbReference>
<dbReference type="InterPro" id="IPR001584">
    <property type="entry name" value="Integrase_cat-core"/>
</dbReference>
<organism evidence="13 14">
    <name type="scientific">Microbotryum silenes-dioicae</name>
    <dbReference type="NCBI Taxonomy" id="796604"/>
    <lineage>
        <taxon>Eukaryota</taxon>
        <taxon>Fungi</taxon>
        <taxon>Dikarya</taxon>
        <taxon>Basidiomycota</taxon>
        <taxon>Pucciniomycotina</taxon>
        <taxon>Microbotryomycetes</taxon>
        <taxon>Microbotryales</taxon>
        <taxon>Microbotryaceae</taxon>
        <taxon>Microbotryum</taxon>
    </lineage>
</organism>
<evidence type="ECO:0000256" key="2">
    <source>
        <dbReference type="ARBA" id="ARBA00022679"/>
    </source>
</evidence>
<dbReference type="InterPro" id="IPR050951">
    <property type="entry name" value="Retrovirus_Pol_polyprotein"/>
</dbReference>
<dbReference type="InterPro" id="IPR012337">
    <property type="entry name" value="RNaseH-like_sf"/>
</dbReference>
<evidence type="ECO:0000256" key="8">
    <source>
        <dbReference type="ARBA" id="ARBA00022918"/>
    </source>
</evidence>
<keyword evidence="5" id="KW-0255">Endonuclease</keyword>
<dbReference type="Pfam" id="PF00078">
    <property type="entry name" value="RVT_1"/>
    <property type="match status" value="1"/>
</dbReference>
<dbReference type="Gene3D" id="2.40.70.10">
    <property type="entry name" value="Acid Proteases"/>
    <property type="match status" value="1"/>
</dbReference>
<dbReference type="EMBL" id="FQNC01000044">
    <property type="protein sequence ID" value="SGY54760.1"/>
    <property type="molecule type" value="Genomic_DNA"/>
</dbReference>
<keyword evidence="9" id="KW-0479">Metal-binding</keyword>
<dbReference type="InterPro" id="IPR000477">
    <property type="entry name" value="RT_dom"/>
</dbReference>
<dbReference type="InterPro" id="IPR043502">
    <property type="entry name" value="DNA/RNA_pol_sf"/>
</dbReference>